<dbReference type="PANTHER" id="PTHR11022">
    <property type="entry name" value="PEPTIDOGLYCAN RECOGNITION PROTEIN"/>
    <property type="match status" value="1"/>
</dbReference>
<evidence type="ECO:0000313" key="5">
    <source>
        <dbReference type="Proteomes" id="UP000189956"/>
    </source>
</evidence>
<dbReference type="GO" id="GO:0008745">
    <property type="term" value="F:N-acetylmuramoyl-L-alanine amidase activity"/>
    <property type="evidence" value="ECO:0007669"/>
    <property type="project" value="InterPro"/>
</dbReference>
<comment type="similarity">
    <text evidence="1">Belongs to the N-acetylmuramoyl-L-alanine amidase 2 family.</text>
</comment>
<name>A0A1T4KLN2_PORCN</name>
<dbReference type="InterPro" id="IPR015510">
    <property type="entry name" value="PGRP"/>
</dbReference>
<feature type="domain" description="N-acetylmuramoyl-L-alanine amidase" evidence="2">
    <location>
        <begin position="1"/>
        <end position="130"/>
    </location>
</feature>
<dbReference type="SMART" id="SM00644">
    <property type="entry name" value="Ami_2"/>
    <property type="match status" value="1"/>
</dbReference>
<protein>
    <submittedName>
        <fullName evidence="4">N-acetylmuramoyl-L-alanine amidase</fullName>
    </submittedName>
</protein>
<dbReference type="EMBL" id="FUWL01000005">
    <property type="protein sequence ID" value="SJZ43306.1"/>
    <property type="molecule type" value="Genomic_DNA"/>
</dbReference>
<dbReference type="InterPro" id="IPR036505">
    <property type="entry name" value="Amidase/PGRP_sf"/>
</dbReference>
<dbReference type="PANTHER" id="PTHR11022:SF41">
    <property type="entry name" value="PEPTIDOGLYCAN-RECOGNITION PROTEIN LC-RELATED"/>
    <property type="match status" value="1"/>
</dbReference>
<dbReference type="Proteomes" id="UP000189956">
    <property type="component" value="Unassembled WGS sequence"/>
</dbReference>
<accession>A0A1T4KLN2</accession>
<dbReference type="GO" id="GO:0008270">
    <property type="term" value="F:zinc ion binding"/>
    <property type="evidence" value="ECO:0007669"/>
    <property type="project" value="InterPro"/>
</dbReference>
<dbReference type="InterPro" id="IPR006619">
    <property type="entry name" value="PGRP_domain_met/bac"/>
</dbReference>
<evidence type="ECO:0000259" key="3">
    <source>
        <dbReference type="SMART" id="SM00701"/>
    </source>
</evidence>
<sequence>MKTNRRIDKIIIHCTATPEGRHHTVEDVRRWHVQGRGWRDIGYHYLIYLDGTIHEGRPLDQIGAHTVGQNRYSIGVCYVGGVAKDGKTPKDTRTEAQRIALRELVATLQWDYPNATVHGHNEFAPKACPSFNVQKEL</sequence>
<dbReference type="SMART" id="SM00701">
    <property type="entry name" value="PGRP"/>
    <property type="match status" value="1"/>
</dbReference>
<evidence type="ECO:0000259" key="2">
    <source>
        <dbReference type="SMART" id="SM00644"/>
    </source>
</evidence>
<dbReference type="Pfam" id="PF01510">
    <property type="entry name" value="Amidase_2"/>
    <property type="match status" value="1"/>
</dbReference>
<dbReference type="CDD" id="cd06583">
    <property type="entry name" value="PGRP"/>
    <property type="match status" value="1"/>
</dbReference>
<dbReference type="AlphaFoldDB" id="A0A1T4KLN2"/>
<dbReference type="SUPFAM" id="SSF55846">
    <property type="entry name" value="N-acetylmuramoyl-L-alanine amidase-like"/>
    <property type="match status" value="1"/>
</dbReference>
<proteinExistence type="inferred from homology"/>
<dbReference type="GO" id="GO:0009253">
    <property type="term" value="P:peptidoglycan catabolic process"/>
    <property type="evidence" value="ECO:0007669"/>
    <property type="project" value="InterPro"/>
</dbReference>
<evidence type="ECO:0000256" key="1">
    <source>
        <dbReference type="ARBA" id="ARBA00007553"/>
    </source>
</evidence>
<evidence type="ECO:0000313" key="4">
    <source>
        <dbReference type="EMBL" id="SJZ43306.1"/>
    </source>
</evidence>
<feature type="domain" description="Peptidoglycan recognition protein family" evidence="3">
    <location>
        <begin position="1"/>
        <end position="124"/>
    </location>
</feature>
<organism evidence="4 5">
    <name type="scientific">Porphyromonas cangingivalis</name>
    <dbReference type="NCBI Taxonomy" id="36874"/>
    <lineage>
        <taxon>Bacteria</taxon>
        <taxon>Pseudomonadati</taxon>
        <taxon>Bacteroidota</taxon>
        <taxon>Bacteroidia</taxon>
        <taxon>Bacteroidales</taxon>
        <taxon>Porphyromonadaceae</taxon>
        <taxon>Porphyromonas</taxon>
    </lineage>
</organism>
<dbReference type="RefSeq" id="WP_025839189.1">
    <property type="nucleotide sequence ID" value="NZ_FUWL01000005.1"/>
</dbReference>
<dbReference type="InterPro" id="IPR002502">
    <property type="entry name" value="Amidase_domain"/>
</dbReference>
<dbReference type="Gene3D" id="3.40.80.10">
    <property type="entry name" value="Peptidoglycan recognition protein-like"/>
    <property type="match status" value="1"/>
</dbReference>
<reference evidence="4 5" key="1">
    <citation type="submission" date="2017-02" db="EMBL/GenBank/DDBJ databases">
        <authorList>
            <person name="Peterson S.W."/>
        </authorList>
    </citation>
    <scope>NUCLEOTIDE SEQUENCE [LARGE SCALE GENOMIC DNA]</scope>
    <source>
        <strain evidence="4 5">ATCC 700135</strain>
    </source>
</reference>
<gene>
    <name evidence="4" type="ORF">SAMN02745205_00782</name>
</gene>